<feature type="region of interest" description="Disordered" evidence="15">
    <location>
        <begin position="126"/>
        <end position="151"/>
    </location>
</feature>
<comment type="caution">
    <text evidence="16">The sequence shown here is derived from an EMBL/GenBank/DDBJ whole genome shotgun (WGS) entry which is preliminary data.</text>
</comment>
<evidence type="ECO:0000256" key="7">
    <source>
        <dbReference type="ARBA" id="ARBA00022801"/>
    </source>
</evidence>
<evidence type="ECO:0000256" key="2">
    <source>
        <dbReference type="ARBA" id="ARBA00010621"/>
    </source>
</evidence>
<name>A0A1F5P0E0_9BACT</name>
<evidence type="ECO:0000256" key="4">
    <source>
        <dbReference type="ARBA" id="ARBA00021581"/>
    </source>
</evidence>
<keyword evidence="14" id="KW-0961">Cell wall biogenesis/degradation</keyword>
<dbReference type="InterPro" id="IPR003824">
    <property type="entry name" value="UppP"/>
</dbReference>
<evidence type="ECO:0000256" key="8">
    <source>
        <dbReference type="ARBA" id="ARBA00022989"/>
    </source>
</evidence>
<dbReference type="GO" id="GO:0071555">
    <property type="term" value="P:cell wall organization"/>
    <property type="evidence" value="ECO:0007669"/>
    <property type="project" value="UniProtKB-KW"/>
</dbReference>
<protein>
    <recommendedName>
        <fullName evidence="4 14">Undecaprenyl-diphosphatase</fullName>
        <ecNumber evidence="3 14">3.6.1.27</ecNumber>
    </recommendedName>
    <alternativeName>
        <fullName evidence="12 14">Bacitracin resistance protein</fullName>
    </alternativeName>
    <alternativeName>
        <fullName evidence="11 14">Undecaprenyl pyrophosphate phosphatase</fullName>
    </alternativeName>
</protein>
<keyword evidence="10 14" id="KW-0046">Antibiotic resistance</keyword>
<reference evidence="16 17" key="1">
    <citation type="journal article" date="2016" name="Nat. Commun.">
        <title>Thousands of microbial genomes shed light on interconnected biogeochemical processes in an aquifer system.</title>
        <authorList>
            <person name="Anantharaman K."/>
            <person name="Brown C.T."/>
            <person name="Hug L.A."/>
            <person name="Sharon I."/>
            <person name="Castelle C.J."/>
            <person name="Probst A.J."/>
            <person name="Thomas B.C."/>
            <person name="Singh A."/>
            <person name="Wilkins M.J."/>
            <person name="Karaoz U."/>
            <person name="Brodie E.L."/>
            <person name="Williams K.H."/>
            <person name="Hubbard S.S."/>
            <person name="Banfield J.F."/>
        </authorList>
    </citation>
    <scope>NUCLEOTIDE SEQUENCE [LARGE SCALE GENOMIC DNA]</scope>
</reference>
<evidence type="ECO:0000256" key="6">
    <source>
        <dbReference type="ARBA" id="ARBA00022692"/>
    </source>
</evidence>
<evidence type="ECO:0000256" key="5">
    <source>
        <dbReference type="ARBA" id="ARBA00022475"/>
    </source>
</evidence>
<dbReference type="Pfam" id="PF02673">
    <property type="entry name" value="BacA"/>
    <property type="match status" value="1"/>
</dbReference>
<keyword evidence="7 14" id="KW-0378">Hydrolase</keyword>
<comment type="catalytic activity">
    <reaction evidence="13 14">
        <text>di-trans,octa-cis-undecaprenyl diphosphate + H2O = di-trans,octa-cis-undecaprenyl phosphate + phosphate + H(+)</text>
        <dbReference type="Rhea" id="RHEA:28094"/>
        <dbReference type="ChEBI" id="CHEBI:15377"/>
        <dbReference type="ChEBI" id="CHEBI:15378"/>
        <dbReference type="ChEBI" id="CHEBI:43474"/>
        <dbReference type="ChEBI" id="CHEBI:58405"/>
        <dbReference type="ChEBI" id="CHEBI:60392"/>
        <dbReference type="EC" id="3.6.1.27"/>
    </reaction>
</comment>
<keyword evidence="9 14" id="KW-0472">Membrane</keyword>
<gene>
    <name evidence="14" type="primary">uppP</name>
    <name evidence="16" type="ORF">A2846_05015</name>
</gene>
<evidence type="ECO:0000256" key="13">
    <source>
        <dbReference type="ARBA" id="ARBA00047594"/>
    </source>
</evidence>
<organism evidence="16 17">
    <name type="scientific">Candidatus Doudnabacteria bacterium RIFCSPHIGHO2_01_FULL_49_9</name>
    <dbReference type="NCBI Taxonomy" id="1817827"/>
    <lineage>
        <taxon>Bacteria</taxon>
        <taxon>Candidatus Doudnaibacteriota</taxon>
    </lineage>
</organism>
<keyword evidence="14" id="KW-0573">Peptidoglycan synthesis</keyword>
<dbReference type="EC" id="3.6.1.27" evidence="3 14"/>
<feature type="transmembrane region" description="Helical" evidence="14">
    <location>
        <begin position="72"/>
        <end position="90"/>
    </location>
</feature>
<evidence type="ECO:0000256" key="14">
    <source>
        <dbReference type="HAMAP-Rule" id="MF_01006"/>
    </source>
</evidence>
<feature type="transmembrane region" description="Helical" evidence="14">
    <location>
        <begin position="102"/>
        <end position="118"/>
    </location>
</feature>
<evidence type="ECO:0000256" key="12">
    <source>
        <dbReference type="ARBA" id="ARBA00032932"/>
    </source>
</evidence>
<evidence type="ECO:0000256" key="1">
    <source>
        <dbReference type="ARBA" id="ARBA00004651"/>
    </source>
</evidence>
<feature type="transmembrane region" description="Helical" evidence="14">
    <location>
        <begin position="7"/>
        <end position="29"/>
    </location>
</feature>
<feature type="transmembrane region" description="Helical" evidence="14">
    <location>
        <begin position="41"/>
        <end position="60"/>
    </location>
</feature>
<keyword evidence="8 14" id="KW-1133">Transmembrane helix</keyword>
<dbReference type="GO" id="GO:0008360">
    <property type="term" value="P:regulation of cell shape"/>
    <property type="evidence" value="ECO:0007669"/>
    <property type="project" value="UniProtKB-KW"/>
</dbReference>
<comment type="miscellaneous">
    <text evidence="14">Bacitracin is thought to be involved in the inhibition of peptidoglycan synthesis by sequestering undecaprenyl diphosphate, thereby reducing the pool of lipid carrier available.</text>
</comment>
<feature type="transmembrane region" description="Helical" evidence="14">
    <location>
        <begin position="195"/>
        <end position="213"/>
    </location>
</feature>
<evidence type="ECO:0000313" key="17">
    <source>
        <dbReference type="Proteomes" id="UP000176339"/>
    </source>
</evidence>
<accession>A0A1F5P0E0</accession>
<comment type="similarity">
    <text evidence="2 14">Belongs to the UppP family.</text>
</comment>
<sequence length="274" mass="30054">MDIFQAIILGFVQGITEFLPISSSAHLYLIPYIFGWEYQGLGFDVALHWGTLVAVLWIFWRDYLRAFRDRRFLTFLVIGSMPAAAAGFLLQSQVETVFRNPLVSVFTLTIFGILLWVADKQNSPQPSLWQREGESGPPSFTKEGAGGSSGTADNLSLSKSLFIGIAQALAIVPGVSRSGATMTAGLFSGMSRVEAARFSFLLSGPIIFGAGLVELKKIQSLTPALGLGFLAAAISSFLAIKFLLKYLTTHDFKFFVYYRFVLAALVLLIILFRV</sequence>
<comment type="subcellular location">
    <subcellularLocation>
        <location evidence="1 14">Cell membrane</location>
        <topology evidence="1 14">Multi-pass membrane protein</topology>
    </subcellularLocation>
</comment>
<keyword evidence="14" id="KW-0133">Cell shape</keyword>
<feature type="transmembrane region" description="Helical" evidence="14">
    <location>
        <begin position="225"/>
        <end position="244"/>
    </location>
</feature>
<dbReference type="AlphaFoldDB" id="A0A1F5P0E0"/>
<comment type="function">
    <text evidence="14">Catalyzes the dephosphorylation of undecaprenyl diphosphate (UPP). Confers resistance to bacitracin.</text>
</comment>
<evidence type="ECO:0000313" key="16">
    <source>
        <dbReference type="EMBL" id="OGE83332.1"/>
    </source>
</evidence>
<dbReference type="GO" id="GO:0005886">
    <property type="term" value="C:plasma membrane"/>
    <property type="evidence" value="ECO:0007669"/>
    <property type="project" value="UniProtKB-SubCell"/>
</dbReference>
<dbReference type="GO" id="GO:0046677">
    <property type="term" value="P:response to antibiotic"/>
    <property type="evidence" value="ECO:0007669"/>
    <property type="project" value="UniProtKB-UniRule"/>
</dbReference>
<dbReference type="HAMAP" id="MF_01006">
    <property type="entry name" value="Undec_diphosphatase"/>
    <property type="match status" value="1"/>
</dbReference>
<dbReference type="EMBL" id="MFEN01000047">
    <property type="protein sequence ID" value="OGE83332.1"/>
    <property type="molecule type" value="Genomic_DNA"/>
</dbReference>
<evidence type="ECO:0000256" key="3">
    <source>
        <dbReference type="ARBA" id="ARBA00012374"/>
    </source>
</evidence>
<dbReference type="PANTHER" id="PTHR30622">
    <property type="entry name" value="UNDECAPRENYL-DIPHOSPHATASE"/>
    <property type="match status" value="1"/>
</dbReference>
<keyword evidence="5 14" id="KW-1003">Cell membrane</keyword>
<evidence type="ECO:0000256" key="11">
    <source>
        <dbReference type="ARBA" id="ARBA00032707"/>
    </source>
</evidence>
<evidence type="ECO:0000256" key="10">
    <source>
        <dbReference type="ARBA" id="ARBA00023251"/>
    </source>
</evidence>
<evidence type="ECO:0000256" key="9">
    <source>
        <dbReference type="ARBA" id="ARBA00023136"/>
    </source>
</evidence>
<keyword evidence="6 14" id="KW-0812">Transmembrane</keyword>
<proteinExistence type="inferred from homology"/>
<evidence type="ECO:0000256" key="15">
    <source>
        <dbReference type="SAM" id="MobiDB-lite"/>
    </source>
</evidence>
<dbReference type="GO" id="GO:0009252">
    <property type="term" value="P:peptidoglycan biosynthetic process"/>
    <property type="evidence" value="ECO:0007669"/>
    <property type="project" value="UniProtKB-KW"/>
</dbReference>
<feature type="transmembrane region" description="Helical" evidence="14">
    <location>
        <begin position="256"/>
        <end position="272"/>
    </location>
</feature>
<dbReference type="GO" id="GO:0050380">
    <property type="term" value="F:undecaprenyl-diphosphatase activity"/>
    <property type="evidence" value="ECO:0007669"/>
    <property type="project" value="UniProtKB-UniRule"/>
</dbReference>
<dbReference type="Proteomes" id="UP000176339">
    <property type="component" value="Unassembled WGS sequence"/>
</dbReference>
<dbReference type="PANTHER" id="PTHR30622:SF4">
    <property type="entry name" value="UNDECAPRENYL-DIPHOSPHATASE"/>
    <property type="match status" value="1"/>
</dbReference>